<dbReference type="InterPro" id="IPR024163">
    <property type="entry name" value="Aerotolerance_reg_N"/>
</dbReference>
<keyword evidence="2" id="KW-1133">Transmembrane helix</keyword>
<protein>
    <recommendedName>
        <fullName evidence="6">VWFA domain-containing protein</fullName>
    </recommendedName>
</protein>
<dbReference type="InterPro" id="IPR036465">
    <property type="entry name" value="vWFA_dom_sf"/>
</dbReference>
<evidence type="ECO:0000259" key="4">
    <source>
        <dbReference type="Pfam" id="PF13519"/>
    </source>
</evidence>
<dbReference type="PANTHER" id="PTHR37464">
    <property type="entry name" value="BLL2463 PROTEIN"/>
    <property type="match status" value="1"/>
</dbReference>
<evidence type="ECO:0000256" key="1">
    <source>
        <dbReference type="SAM" id="MobiDB-lite"/>
    </source>
</evidence>
<feature type="compositionally biased region" description="Polar residues" evidence="1">
    <location>
        <begin position="617"/>
        <end position="630"/>
    </location>
</feature>
<feature type="region of interest" description="Disordered" evidence="1">
    <location>
        <begin position="615"/>
        <end position="648"/>
    </location>
</feature>
<evidence type="ECO:0008006" key="6">
    <source>
        <dbReference type="Google" id="ProtNLM"/>
    </source>
</evidence>
<evidence type="ECO:0000259" key="3">
    <source>
        <dbReference type="Pfam" id="PF07584"/>
    </source>
</evidence>
<feature type="region of interest" description="Disordered" evidence="1">
    <location>
        <begin position="355"/>
        <end position="397"/>
    </location>
</feature>
<accession>A0A1B2E3S5</accession>
<evidence type="ECO:0000313" key="5">
    <source>
        <dbReference type="EMBL" id="ANY74634.1"/>
    </source>
</evidence>
<evidence type="ECO:0000256" key="2">
    <source>
        <dbReference type="SAM" id="Phobius"/>
    </source>
</evidence>
<dbReference type="Pfam" id="PF07584">
    <property type="entry name" value="BatA"/>
    <property type="match status" value="1"/>
</dbReference>
<sequence length="682" mass="72914">MGIQSWMSLWFGLTLPAIMLMYMFKRKYVDTTVPSHLLWERVLKNLEANRPWQKLQNRLLLWLQLLAAALMVFALMQPFMQVSGGSAHIVIVADTSGSMSAQMQPEGSGEAEASSRMEQLKERLKAYIRDHGRRSEITLLSTGPSPVTHVSHESERGAIDRAIEELHPYYGTASYRETLSLAAALTREEPDAEVVVFTDSHWRQDSVPIAFEVPVSVETIPGAAKHNVSIEQFGVSPKGATGSSYEGVAVVSSNAEGASSVEVNLYGDSQLLASRVVELEPKKKATASFSDLPFAEVYRLELASEDGYAADNESFAFGTGRSSARVLLLTSGNLFLEKALQLSGAEVTRIAVNGSAGGQGDQASGKQGEGGQDEGGQGAENKNDRTEPDIPPVPDGEFDLLVMDGSIPEGFTQGKWAELARQTPLWTIGGDGPKVGSEGGRPVLARHPLTSYLTMSGVYFGKLIDQQPAWGEPVIRLGEQPLVYAGVAEGRPRLSFQFLLQDSDLPLSPEFPVLVNNALDWMTSGSGTGLGRFMAGAQADIPVAADTVSAKWVPKSGLALADGPASAEVQRSESGISSVQAVPEVPGLYAFEQRNEAGETTSYWLAVTADPYEADWSTEQGPTVSQTGSDAESGGEDQGSGASAAEQRRAASQAGSLMPWLAALALAVIAAEWGVYQRGRSI</sequence>
<feature type="compositionally biased region" description="Gly residues" evidence="1">
    <location>
        <begin position="367"/>
        <end position="378"/>
    </location>
</feature>
<organism evidence="5">
    <name type="scientific">Paenibacillus ihbetae</name>
    <dbReference type="NCBI Taxonomy" id="1870820"/>
    <lineage>
        <taxon>Bacteria</taxon>
        <taxon>Bacillati</taxon>
        <taxon>Bacillota</taxon>
        <taxon>Bacilli</taxon>
        <taxon>Bacillales</taxon>
        <taxon>Paenibacillaceae</taxon>
        <taxon>Paenibacillus</taxon>
    </lineage>
</organism>
<dbReference type="AlphaFoldDB" id="A0A1B2E3S5"/>
<keyword evidence="2" id="KW-0472">Membrane</keyword>
<dbReference type="InterPro" id="IPR002035">
    <property type="entry name" value="VWF_A"/>
</dbReference>
<dbReference type="SUPFAM" id="SSF53300">
    <property type="entry name" value="vWA-like"/>
    <property type="match status" value="1"/>
</dbReference>
<dbReference type="RefSeq" id="WP_099478540.1">
    <property type="nucleotide sequence ID" value="NZ_CP016809.1"/>
</dbReference>
<feature type="transmembrane region" description="Helical" evidence="2">
    <location>
        <begin position="657"/>
        <end position="676"/>
    </location>
</feature>
<proteinExistence type="predicted"/>
<dbReference type="Gene3D" id="3.40.50.410">
    <property type="entry name" value="von Willebrand factor, type A domain"/>
    <property type="match status" value="1"/>
</dbReference>
<gene>
    <name evidence="5" type="ORF">BBD41_19830</name>
</gene>
<feature type="compositionally biased region" description="Low complexity" evidence="1">
    <location>
        <begin position="639"/>
        <end position="648"/>
    </location>
</feature>
<name>A0A1B2E3S5_9BACL</name>
<feature type="domain" description="VWFA" evidence="4">
    <location>
        <begin position="89"/>
        <end position="200"/>
    </location>
</feature>
<keyword evidence="2" id="KW-0812">Transmembrane</keyword>
<dbReference type="PANTHER" id="PTHR37464:SF1">
    <property type="entry name" value="BLL2463 PROTEIN"/>
    <property type="match status" value="1"/>
</dbReference>
<feature type="transmembrane region" description="Helical" evidence="2">
    <location>
        <begin position="6"/>
        <end position="24"/>
    </location>
</feature>
<dbReference type="Pfam" id="PF13519">
    <property type="entry name" value="VWA_2"/>
    <property type="match status" value="1"/>
</dbReference>
<feature type="transmembrane region" description="Helical" evidence="2">
    <location>
        <begin position="59"/>
        <end position="80"/>
    </location>
</feature>
<dbReference type="KEGG" id="pib:BBD41_19830"/>
<feature type="domain" description="Aerotolerance regulator N-terminal" evidence="3">
    <location>
        <begin position="7"/>
        <end position="78"/>
    </location>
</feature>
<reference evidence="5" key="1">
    <citation type="submission" date="2016-08" db="EMBL/GenBank/DDBJ databases">
        <title>Complete Genome Seqeunce of Paenibacillus sp. nov. IHBB 9852 from high altitute lake of Indian trans-Himalayas.</title>
        <authorList>
            <person name="Kiran S."/>
            <person name="Swarnkar M.K."/>
            <person name="Rana A."/>
            <person name="Tewari R."/>
            <person name="Gulati A."/>
        </authorList>
    </citation>
    <scope>NUCLEOTIDE SEQUENCE [LARGE SCALE GENOMIC DNA]</scope>
    <source>
        <strain evidence="5">IHBB 9852</strain>
    </source>
</reference>
<dbReference type="EMBL" id="CP016809">
    <property type="protein sequence ID" value="ANY74634.1"/>
    <property type="molecule type" value="Genomic_DNA"/>
</dbReference>